<dbReference type="EMBL" id="VXPY01000106">
    <property type="protein sequence ID" value="MYD91672.1"/>
    <property type="molecule type" value="Genomic_DNA"/>
</dbReference>
<keyword evidence="1 5" id="KW-0436">Ligase</keyword>
<dbReference type="AlphaFoldDB" id="A0A6B1DYE1"/>
<gene>
    <name evidence="6" type="ORF">F4Y08_15290</name>
</gene>
<dbReference type="InterPro" id="IPR011793">
    <property type="entry name" value="YbdK"/>
</dbReference>
<evidence type="ECO:0000256" key="2">
    <source>
        <dbReference type="ARBA" id="ARBA00022741"/>
    </source>
</evidence>
<keyword evidence="2 5" id="KW-0547">Nucleotide-binding</keyword>
<dbReference type="PANTHER" id="PTHR36510:SF1">
    <property type="entry name" value="GLUTAMATE--CYSTEINE LIGASE 2-RELATED"/>
    <property type="match status" value="1"/>
</dbReference>
<comment type="function">
    <text evidence="5">ATP-dependent carboxylate-amine ligase which exhibits weak glutamate--cysteine ligase activity.</text>
</comment>
<proteinExistence type="inferred from homology"/>
<dbReference type="InterPro" id="IPR006336">
    <property type="entry name" value="GCS2"/>
</dbReference>
<comment type="caution">
    <text evidence="6">The sequence shown here is derived from an EMBL/GenBank/DDBJ whole genome shotgun (WGS) entry which is preliminary data.</text>
</comment>
<dbReference type="PANTHER" id="PTHR36510">
    <property type="entry name" value="GLUTAMATE--CYSTEINE LIGASE 2-RELATED"/>
    <property type="match status" value="1"/>
</dbReference>
<evidence type="ECO:0000256" key="4">
    <source>
        <dbReference type="ARBA" id="ARBA00048819"/>
    </source>
</evidence>
<reference evidence="6" key="1">
    <citation type="submission" date="2019-09" db="EMBL/GenBank/DDBJ databases">
        <title>Characterisation of the sponge microbiome using genome-centric metagenomics.</title>
        <authorList>
            <person name="Engelberts J.P."/>
            <person name="Robbins S.J."/>
            <person name="De Goeij J.M."/>
            <person name="Aranda M."/>
            <person name="Bell S.C."/>
            <person name="Webster N.S."/>
        </authorList>
    </citation>
    <scope>NUCLEOTIDE SEQUENCE</scope>
    <source>
        <strain evidence="6">SB0662_bin_9</strain>
    </source>
</reference>
<evidence type="ECO:0000313" key="6">
    <source>
        <dbReference type="EMBL" id="MYD91672.1"/>
    </source>
</evidence>
<comment type="similarity">
    <text evidence="5">Belongs to the glutamate--cysteine ligase type 2 family. YbdK subfamily.</text>
</comment>
<dbReference type="HAMAP" id="MF_01609">
    <property type="entry name" value="Glu_cys_ligase_2"/>
    <property type="match status" value="1"/>
</dbReference>
<dbReference type="Gene3D" id="3.30.590.20">
    <property type="match status" value="1"/>
</dbReference>
<dbReference type="Pfam" id="PF04107">
    <property type="entry name" value="GCS2"/>
    <property type="match status" value="1"/>
</dbReference>
<dbReference type="GO" id="GO:0005524">
    <property type="term" value="F:ATP binding"/>
    <property type="evidence" value="ECO:0007669"/>
    <property type="project" value="UniProtKB-KW"/>
</dbReference>
<name>A0A6B1DYE1_9CHLR</name>
<dbReference type="InterPro" id="IPR014746">
    <property type="entry name" value="Gln_synth/guanido_kin_cat_dom"/>
</dbReference>
<evidence type="ECO:0000256" key="3">
    <source>
        <dbReference type="ARBA" id="ARBA00022840"/>
    </source>
</evidence>
<organism evidence="6">
    <name type="scientific">Caldilineaceae bacterium SB0662_bin_9</name>
    <dbReference type="NCBI Taxonomy" id="2605258"/>
    <lineage>
        <taxon>Bacteria</taxon>
        <taxon>Bacillati</taxon>
        <taxon>Chloroflexota</taxon>
        <taxon>Caldilineae</taxon>
        <taxon>Caldilineales</taxon>
        <taxon>Caldilineaceae</taxon>
    </lineage>
</organism>
<dbReference type="GO" id="GO:0004357">
    <property type="term" value="F:glutamate-cysteine ligase activity"/>
    <property type="evidence" value="ECO:0007669"/>
    <property type="project" value="UniProtKB-EC"/>
</dbReference>
<dbReference type="GO" id="GO:0042398">
    <property type="term" value="P:modified amino acid biosynthetic process"/>
    <property type="evidence" value="ECO:0007669"/>
    <property type="project" value="InterPro"/>
</dbReference>
<dbReference type="EC" id="6.3.2.2" evidence="5"/>
<sequence>MPKTGPTASATIAPTRSLPSRTFAGHEMPPVKPSLQLAVAEEYPVVDAESRQLQGYINQFPDRDPIVIYEEETERVLKPELAGIAPLLDMDFHPDVESLGQALARQRAEVADLLDKVGCRMAIAGTHPDSMPQTRTRVFTWYSELVGEVAVVARRLQIYATTFHITIGDPDLTISVMNGMRYLLPHVLCLSTSSPLWSGELTGLKGYRQVLRDSLQRTNFPPRFASRNSYQEFLDTLIQSNSISSSEAIRWDVRVNRNCDGLIVSVCDAITKLDDLLTIGALLQGIAAFMASLTLNNQQFRTYDRILLMENKWRAMRYGTEGRLIDFGKEAEVPLNRLMWELGELVLPFAETLNGTRYIERVHDLVEGGSSADRQIAVWQSSGESMQAVVDHIVSESTDL</sequence>
<evidence type="ECO:0000256" key="1">
    <source>
        <dbReference type="ARBA" id="ARBA00022598"/>
    </source>
</evidence>
<dbReference type="SUPFAM" id="SSF55931">
    <property type="entry name" value="Glutamine synthetase/guanido kinase"/>
    <property type="match status" value="1"/>
</dbReference>
<protein>
    <recommendedName>
        <fullName evidence="5">Putative glutamate--cysteine ligase 2</fullName>
        <ecNumber evidence="5">6.3.2.2</ecNumber>
    </recommendedName>
    <alternativeName>
        <fullName evidence="5">Gamma-glutamylcysteine synthetase 2</fullName>
        <shortName evidence="5">GCS 2</shortName>
        <shortName evidence="5">Gamma-GCS 2</shortName>
    </alternativeName>
</protein>
<accession>A0A6B1DYE1</accession>
<evidence type="ECO:0000256" key="5">
    <source>
        <dbReference type="HAMAP-Rule" id="MF_01609"/>
    </source>
</evidence>
<keyword evidence="3 5" id="KW-0067">ATP-binding</keyword>
<dbReference type="InterPro" id="IPR050141">
    <property type="entry name" value="GCL_type2/YbdK_subfam"/>
</dbReference>
<comment type="catalytic activity">
    <reaction evidence="4 5">
        <text>L-cysteine + L-glutamate + ATP = gamma-L-glutamyl-L-cysteine + ADP + phosphate + H(+)</text>
        <dbReference type="Rhea" id="RHEA:13285"/>
        <dbReference type="ChEBI" id="CHEBI:15378"/>
        <dbReference type="ChEBI" id="CHEBI:29985"/>
        <dbReference type="ChEBI" id="CHEBI:30616"/>
        <dbReference type="ChEBI" id="CHEBI:35235"/>
        <dbReference type="ChEBI" id="CHEBI:43474"/>
        <dbReference type="ChEBI" id="CHEBI:58173"/>
        <dbReference type="ChEBI" id="CHEBI:456216"/>
        <dbReference type="EC" id="6.3.2.2"/>
    </reaction>
</comment>